<dbReference type="EMBL" id="LVIE01000163">
    <property type="protein sequence ID" value="OHT24283.1"/>
    <property type="molecule type" value="Genomic_DNA"/>
</dbReference>
<comment type="subcellular location">
    <subcellularLocation>
        <location evidence="9">Cell membrane</location>
        <topology evidence="9">Single-pass membrane protein</topology>
    </subcellularLocation>
    <subcellularLocation>
        <location evidence="1">Membrane</location>
        <topology evidence="1">Single-pass membrane protein</topology>
    </subcellularLocation>
</comment>
<comment type="caution">
    <text evidence="11">The sequence shown here is derived from an EMBL/GenBank/DDBJ whole genome shotgun (WGS) entry which is preliminary data.</text>
</comment>
<dbReference type="HAMAP" id="MF_00237">
    <property type="entry name" value="TatB"/>
    <property type="match status" value="1"/>
</dbReference>
<dbReference type="Proteomes" id="UP000179588">
    <property type="component" value="Unassembled WGS sequence"/>
</dbReference>
<dbReference type="GO" id="GO:0033281">
    <property type="term" value="C:TAT protein transport complex"/>
    <property type="evidence" value="ECO:0007669"/>
    <property type="project" value="UniProtKB-UniRule"/>
</dbReference>
<dbReference type="Pfam" id="PF02416">
    <property type="entry name" value="TatA_B_E"/>
    <property type="match status" value="1"/>
</dbReference>
<dbReference type="GO" id="GO:0043953">
    <property type="term" value="P:protein transport by the Tat complex"/>
    <property type="evidence" value="ECO:0007669"/>
    <property type="project" value="UniProtKB-UniRule"/>
</dbReference>
<comment type="subunit">
    <text evidence="9">The Tat system comprises two distinct complexes: a TatABC complex, containing multiple copies of TatA, TatB and TatC subunits, and a separate TatA complex, containing only TatA subunits. Substrates initially bind to the TatABC complex, which probably triggers association of the separate TatA complex to form the active translocon.</text>
</comment>
<evidence type="ECO:0000256" key="4">
    <source>
        <dbReference type="ARBA" id="ARBA00022692"/>
    </source>
</evidence>
<accession>A0A1S1HSJ0</accession>
<evidence type="ECO:0000313" key="11">
    <source>
        <dbReference type="EMBL" id="OHT24283.1"/>
    </source>
</evidence>
<evidence type="ECO:0000256" key="6">
    <source>
        <dbReference type="ARBA" id="ARBA00022989"/>
    </source>
</evidence>
<feature type="compositionally biased region" description="Polar residues" evidence="10">
    <location>
        <begin position="125"/>
        <end position="134"/>
    </location>
</feature>
<dbReference type="InterPro" id="IPR003369">
    <property type="entry name" value="TatA/B/E"/>
</dbReference>
<keyword evidence="7 9" id="KW-0811">Translocation</keyword>
<keyword evidence="5 9" id="KW-0653">Protein transport</keyword>
<evidence type="ECO:0000256" key="2">
    <source>
        <dbReference type="ARBA" id="ARBA00022448"/>
    </source>
</evidence>
<sequence length="178" mass="19557">MFDIGFSELLLVAVIGLVVLGPERLPVAVRTVAGWIRAMRSLAANVQNELSQELKLQELQETLKKVEEKAGMETLSPELKQSMDELRQAAQSLKSGYQSTTDSVESELQKAKELTENYDSAVKDAQTTVSQTQESDPDPEYAAKMAEVVEEPASTKGESSPEDNVDAKKNPNQIESEK</sequence>
<organism evidence="11 12">
    <name type="scientific">Providencia stuartii</name>
    <dbReference type="NCBI Taxonomy" id="588"/>
    <lineage>
        <taxon>Bacteria</taxon>
        <taxon>Pseudomonadati</taxon>
        <taxon>Pseudomonadota</taxon>
        <taxon>Gammaproteobacteria</taxon>
        <taxon>Enterobacterales</taxon>
        <taxon>Morganellaceae</taxon>
        <taxon>Providencia</taxon>
    </lineage>
</organism>
<dbReference type="PANTHER" id="PTHR33162">
    <property type="entry name" value="SEC-INDEPENDENT PROTEIN TRANSLOCASE PROTEIN TATA, CHLOROPLASTIC"/>
    <property type="match status" value="1"/>
</dbReference>
<reference evidence="11 12" key="1">
    <citation type="submission" date="2016-03" db="EMBL/GenBank/DDBJ databases">
        <title>Genome sequence of Providencia stuartii strain, isolated from the salivary glands of larval Lucilia sericata.</title>
        <authorList>
            <person name="Yuan Y."/>
            <person name="Zhang Y."/>
            <person name="Fu S."/>
            <person name="Crippen T.L."/>
            <person name="Visi D."/>
            <person name="Benbow M.E."/>
            <person name="Allen M."/>
            <person name="Tomberlin J.K."/>
            <person name="Sze S.-H."/>
            <person name="Tarone A.M."/>
        </authorList>
    </citation>
    <scope>NUCLEOTIDE SEQUENCE [LARGE SCALE GENOMIC DNA]</scope>
    <source>
        <strain evidence="11 12">Crippen</strain>
    </source>
</reference>
<name>A0A1S1HSJ0_PROST</name>
<protein>
    <recommendedName>
        <fullName evidence="9">Sec-independent protein translocase protein TatB</fullName>
    </recommendedName>
</protein>
<evidence type="ECO:0000256" key="10">
    <source>
        <dbReference type="SAM" id="MobiDB-lite"/>
    </source>
</evidence>
<keyword evidence="4 9" id="KW-0812">Transmembrane</keyword>
<evidence type="ECO:0000256" key="7">
    <source>
        <dbReference type="ARBA" id="ARBA00023010"/>
    </source>
</evidence>
<feature type="region of interest" description="Disordered" evidence="10">
    <location>
        <begin position="73"/>
        <end position="178"/>
    </location>
</feature>
<evidence type="ECO:0000256" key="3">
    <source>
        <dbReference type="ARBA" id="ARBA00022475"/>
    </source>
</evidence>
<keyword evidence="3 9" id="KW-1003">Cell membrane</keyword>
<dbReference type="Gene3D" id="1.20.5.3310">
    <property type="match status" value="1"/>
</dbReference>
<keyword evidence="12" id="KW-1185">Reference proteome</keyword>
<gene>
    <name evidence="9" type="primary">tatB</name>
    <name evidence="11" type="ORF">A3Q29_18560</name>
</gene>
<dbReference type="AlphaFoldDB" id="A0A1S1HSJ0"/>
<dbReference type="InterPro" id="IPR018448">
    <property type="entry name" value="TatB"/>
</dbReference>
<comment type="function">
    <text evidence="9">Part of the twin-arginine translocation (Tat) system that transports large folded proteins containing a characteristic twin-arginine motif in their signal peptide across membranes. Together with TatC, TatB is part of a receptor directly interacting with Tat signal peptides. TatB may form an oligomeric binding site that transiently accommodates folded Tat precursor proteins before their translocation.</text>
</comment>
<dbReference type="GO" id="GO:0008320">
    <property type="term" value="F:protein transmembrane transporter activity"/>
    <property type="evidence" value="ECO:0007669"/>
    <property type="project" value="UniProtKB-UniRule"/>
</dbReference>
<dbReference type="NCBIfam" id="TIGR01410">
    <property type="entry name" value="tatB"/>
    <property type="match status" value="1"/>
</dbReference>
<keyword evidence="6 9" id="KW-1133">Transmembrane helix</keyword>
<keyword evidence="2 9" id="KW-0813">Transport</keyword>
<feature type="compositionally biased region" description="Basic and acidic residues" evidence="10">
    <location>
        <begin position="165"/>
        <end position="178"/>
    </location>
</feature>
<feature type="compositionally biased region" description="Polar residues" evidence="10">
    <location>
        <begin position="89"/>
        <end position="103"/>
    </location>
</feature>
<evidence type="ECO:0000256" key="5">
    <source>
        <dbReference type="ARBA" id="ARBA00022927"/>
    </source>
</evidence>
<evidence type="ECO:0000256" key="9">
    <source>
        <dbReference type="HAMAP-Rule" id="MF_00237"/>
    </source>
</evidence>
<evidence type="ECO:0000256" key="8">
    <source>
        <dbReference type="ARBA" id="ARBA00023136"/>
    </source>
</evidence>
<dbReference type="PRINTS" id="PR01506">
    <property type="entry name" value="TATBPROTEIN"/>
</dbReference>
<dbReference type="RefSeq" id="WP_070927632.1">
    <property type="nucleotide sequence ID" value="NZ_VAUE01000033.1"/>
</dbReference>
<evidence type="ECO:0000313" key="12">
    <source>
        <dbReference type="Proteomes" id="UP000179588"/>
    </source>
</evidence>
<keyword evidence="8 9" id="KW-0472">Membrane</keyword>
<dbReference type="PANTHER" id="PTHR33162:SF1">
    <property type="entry name" value="SEC-INDEPENDENT PROTEIN TRANSLOCASE PROTEIN TATA, CHLOROPLASTIC"/>
    <property type="match status" value="1"/>
</dbReference>
<dbReference type="OrthoDB" id="9816005at2"/>
<proteinExistence type="inferred from homology"/>
<comment type="similarity">
    <text evidence="9">Belongs to the TatB family.</text>
</comment>
<evidence type="ECO:0000256" key="1">
    <source>
        <dbReference type="ARBA" id="ARBA00004167"/>
    </source>
</evidence>